<organism evidence="2 3">
    <name type="scientific">Onychostoma macrolepis</name>
    <dbReference type="NCBI Taxonomy" id="369639"/>
    <lineage>
        <taxon>Eukaryota</taxon>
        <taxon>Metazoa</taxon>
        <taxon>Chordata</taxon>
        <taxon>Craniata</taxon>
        <taxon>Vertebrata</taxon>
        <taxon>Euteleostomi</taxon>
        <taxon>Actinopterygii</taxon>
        <taxon>Neopterygii</taxon>
        <taxon>Teleostei</taxon>
        <taxon>Ostariophysi</taxon>
        <taxon>Cypriniformes</taxon>
        <taxon>Cyprinidae</taxon>
        <taxon>Acrossocheilinae</taxon>
        <taxon>Onychostoma</taxon>
    </lineage>
</organism>
<dbReference type="Proteomes" id="UP000579812">
    <property type="component" value="Unassembled WGS sequence"/>
</dbReference>
<evidence type="ECO:0000256" key="1">
    <source>
        <dbReference type="SAM" id="MobiDB-lite"/>
    </source>
</evidence>
<evidence type="ECO:0000313" key="2">
    <source>
        <dbReference type="EMBL" id="KAF4097028.1"/>
    </source>
</evidence>
<feature type="region of interest" description="Disordered" evidence="1">
    <location>
        <begin position="410"/>
        <end position="434"/>
    </location>
</feature>
<dbReference type="PANTHER" id="PTHR46880">
    <property type="entry name" value="RAS-ASSOCIATING DOMAIN-CONTAINING PROTEIN"/>
    <property type="match status" value="1"/>
</dbReference>
<dbReference type="AlphaFoldDB" id="A0A7J6BPS3"/>
<keyword evidence="3" id="KW-1185">Reference proteome</keyword>
<protein>
    <submittedName>
        <fullName evidence="2">Uncharacterized protein</fullName>
    </submittedName>
</protein>
<dbReference type="EMBL" id="JAAMOB010000023">
    <property type="protein sequence ID" value="KAF4097028.1"/>
    <property type="molecule type" value="Genomic_DNA"/>
</dbReference>
<sequence length="434" mass="48893">MRHCVRSYLAERKTGIYAASKKAFVALGDQCSNWQEKIIALGADGAANLGSKGGVITLLQQEAGDHIVPFHCMPHRLELAMLSVQRDNPMMGQLYDLLHLIWKTYHFSPKSMRELRVIWADLGVNVLMPSGVKGTRWLPHVSRALETFLKPGQFTAVYYHMDHLVGSSANADIAGRATKVKKSMEDATFVAFCCLIADVFSGISKLSLLLQRNEIIMEAMVARPKPSGRLSEFLADIRLQRRQQQEEGEMAIYKFQESASESDTTKAVKCFNIFNHDSWPENQEDLVDHGADDLAFLLDHFSTVLRRNGVNTELAKKEFVGLKLLILMLTREPYCSEYENILHLVHIMLVLPVSAAVYGRGFSAQKRIKSDTRASLHSDTVEYLIRISVEGPSLEDFDARESVASWFSKGQRSRRPNYRSWPSEGHVTAMEDSP</sequence>
<reference evidence="2 3" key="1">
    <citation type="submission" date="2020-04" db="EMBL/GenBank/DDBJ databases">
        <title>Chromosome-level genome assembly of a cyprinid fish Onychostoma macrolepis by integration of Nanopore Sequencing, Bionano and Hi-C technology.</title>
        <authorList>
            <person name="Wang D."/>
        </authorList>
    </citation>
    <scope>NUCLEOTIDE SEQUENCE [LARGE SCALE GENOMIC DNA]</scope>
    <source>
        <strain evidence="2">SWU-2019</strain>
        <tissue evidence="2">Muscle</tissue>
    </source>
</reference>
<comment type="caution">
    <text evidence="2">The sequence shown here is derived from an EMBL/GenBank/DDBJ whole genome shotgun (WGS) entry which is preliminary data.</text>
</comment>
<gene>
    <name evidence="2" type="ORF">G5714_022997</name>
</gene>
<dbReference type="PANTHER" id="PTHR46880:SF5">
    <property type="entry name" value="DUF4371 DOMAIN-CONTAINING PROTEIN"/>
    <property type="match status" value="1"/>
</dbReference>
<proteinExistence type="predicted"/>
<evidence type="ECO:0000313" key="3">
    <source>
        <dbReference type="Proteomes" id="UP000579812"/>
    </source>
</evidence>
<accession>A0A7J6BPS3</accession>
<name>A0A7J6BPS3_9TELE</name>